<dbReference type="GO" id="GO:0003677">
    <property type="term" value="F:DNA binding"/>
    <property type="evidence" value="ECO:0007669"/>
    <property type="project" value="InterPro"/>
</dbReference>
<evidence type="ECO:0000256" key="4">
    <source>
        <dbReference type="ARBA" id="ARBA00023163"/>
    </source>
</evidence>
<feature type="domain" description="RNA polymerase sigma-70 region 2" evidence="5">
    <location>
        <begin position="15"/>
        <end position="75"/>
    </location>
</feature>
<name>A0A923L2E8_9BACI</name>
<dbReference type="Pfam" id="PF08281">
    <property type="entry name" value="Sigma70_r4_2"/>
    <property type="match status" value="1"/>
</dbReference>
<dbReference type="PANTHER" id="PTHR43133">
    <property type="entry name" value="RNA POLYMERASE ECF-TYPE SIGMA FACTO"/>
    <property type="match status" value="1"/>
</dbReference>
<dbReference type="InterPro" id="IPR013324">
    <property type="entry name" value="RNA_pol_sigma_r3/r4-like"/>
</dbReference>
<comment type="similarity">
    <text evidence="1">Belongs to the sigma-70 factor family. ECF subfamily.</text>
</comment>
<gene>
    <name evidence="7" type="ORF">H8S33_00055</name>
</gene>
<dbReference type="GO" id="GO:0006352">
    <property type="term" value="P:DNA-templated transcription initiation"/>
    <property type="evidence" value="ECO:0007669"/>
    <property type="project" value="InterPro"/>
</dbReference>
<dbReference type="Gene3D" id="1.10.10.10">
    <property type="entry name" value="Winged helix-like DNA-binding domain superfamily/Winged helix DNA-binding domain"/>
    <property type="match status" value="1"/>
</dbReference>
<dbReference type="Gene3D" id="1.10.1740.10">
    <property type="match status" value="1"/>
</dbReference>
<dbReference type="CDD" id="cd06171">
    <property type="entry name" value="Sigma70_r4"/>
    <property type="match status" value="1"/>
</dbReference>
<dbReference type="Proteomes" id="UP000637359">
    <property type="component" value="Unassembled WGS sequence"/>
</dbReference>
<dbReference type="SUPFAM" id="SSF88659">
    <property type="entry name" value="Sigma3 and sigma4 domains of RNA polymerase sigma factors"/>
    <property type="match status" value="1"/>
</dbReference>
<dbReference type="Pfam" id="PF04542">
    <property type="entry name" value="Sigma70_r2"/>
    <property type="match status" value="1"/>
</dbReference>
<evidence type="ECO:0000256" key="2">
    <source>
        <dbReference type="ARBA" id="ARBA00023015"/>
    </source>
</evidence>
<sequence>MPQNKLMDELNEELNILYRFLVSKGVPYIDAEDVVQETAYKFLRFSDTIKSSHIRSWLIRVALNIYYDQCRKNKKYILNLDDNINLTESEDLPLFTLVAKEQTEEINQLLRKLKPMYAELLLLKYQSELSYNEISAILGIKKSSIKVKLFRARKKLLELYEEEKGEK</sequence>
<dbReference type="PANTHER" id="PTHR43133:SF51">
    <property type="entry name" value="RNA POLYMERASE SIGMA FACTOR"/>
    <property type="match status" value="1"/>
</dbReference>
<dbReference type="InterPro" id="IPR036388">
    <property type="entry name" value="WH-like_DNA-bd_sf"/>
</dbReference>
<dbReference type="RefSeq" id="WP_186867926.1">
    <property type="nucleotide sequence ID" value="NZ_JACOOL010000001.1"/>
</dbReference>
<reference evidence="7" key="1">
    <citation type="submission" date="2020-08" db="EMBL/GenBank/DDBJ databases">
        <title>Genome public.</title>
        <authorList>
            <person name="Liu C."/>
            <person name="Sun Q."/>
        </authorList>
    </citation>
    <scope>NUCLEOTIDE SEQUENCE</scope>
    <source>
        <strain evidence="7">BX22</strain>
    </source>
</reference>
<evidence type="ECO:0000313" key="7">
    <source>
        <dbReference type="EMBL" id="MBC5635205.1"/>
    </source>
</evidence>
<keyword evidence="3" id="KW-0731">Sigma factor</keyword>
<comment type="caution">
    <text evidence="7">The sequence shown here is derived from an EMBL/GenBank/DDBJ whole genome shotgun (WGS) entry which is preliminary data.</text>
</comment>
<dbReference type="AlphaFoldDB" id="A0A923L2E8"/>
<keyword evidence="8" id="KW-1185">Reference proteome</keyword>
<accession>A0A923L2E8</accession>
<organism evidence="7 8">
    <name type="scientific">Ornithinibacillus hominis</name>
    <dbReference type="NCBI Taxonomy" id="2763055"/>
    <lineage>
        <taxon>Bacteria</taxon>
        <taxon>Bacillati</taxon>
        <taxon>Bacillota</taxon>
        <taxon>Bacilli</taxon>
        <taxon>Bacillales</taxon>
        <taxon>Bacillaceae</taxon>
        <taxon>Ornithinibacillus</taxon>
    </lineage>
</organism>
<evidence type="ECO:0000256" key="3">
    <source>
        <dbReference type="ARBA" id="ARBA00023082"/>
    </source>
</evidence>
<keyword evidence="2" id="KW-0805">Transcription regulation</keyword>
<dbReference type="InterPro" id="IPR013249">
    <property type="entry name" value="RNA_pol_sigma70_r4_t2"/>
</dbReference>
<dbReference type="InterPro" id="IPR013325">
    <property type="entry name" value="RNA_pol_sigma_r2"/>
</dbReference>
<keyword evidence="4" id="KW-0804">Transcription</keyword>
<protein>
    <submittedName>
        <fullName evidence="7">Sigma-70 family RNA polymerase sigma factor</fullName>
    </submittedName>
</protein>
<evidence type="ECO:0000313" key="8">
    <source>
        <dbReference type="Proteomes" id="UP000637359"/>
    </source>
</evidence>
<dbReference type="InterPro" id="IPR039425">
    <property type="entry name" value="RNA_pol_sigma-70-like"/>
</dbReference>
<evidence type="ECO:0000259" key="6">
    <source>
        <dbReference type="Pfam" id="PF08281"/>
    </source>
</evidence>
<dbReference type="InterPro" id="IPR014284">
    <property type="entry name" value="RNA_pol_sigma-70_dom"/>
</dbReference>
<feature type="domain" description="RNA polymerase sigma factor 70 region 4 type 2" evidence="6">
    <location>
        <begin position="104"/>
        <end position="156"/>
    </location>
</feature>
<evidence type="ECO:0000259" key="5">
    <source>
        <dbReference type="Pfam" id="PF04542"/>
    </source>
</evidence>
<evidence type="ECO:0000256" key="1">
    <source>
        <dbReference type="ARBA" id="ARBA00010641"/>
    </source>
</evidence>
<dbReference type="EMBL" id="JACOOL010000001">
    <property type="protein sequence ID" value="MBC5635205.1"/>
    <property type="molecule type" value="Genomic_DNA"/>
</dbReference>
<dbReference type="GO" id="GO:0016987">
    <property type="term" value="F:sigma factor activity"/>
    <property type="evidence" value="ECO:0007669"/>
    <property type="project" value="UniProtKB-KW"/>
</dbReference>
<dbReference type="InterPro" id="IPR007627">
    <property type="entry name" value="RNA_pol_sigma70_r2"/>
</dbReference>
<proteinExistence type="inferred from homology"/>
<dbReference type="NCBIfam" id="TIGR02937">
    <property type="entry name" value="sigma70-ECF"/>
    <property type="match status" value="1"/>
</dbReference>
<dbReference type="SUPFAM" id="SSF88946">
    <property type="entry name" value="Sigma2 domain of RNA polymerase sigma factors"/>
    <property type="match status" value="1"/>
</dbReference>